<feature type="non-terminal residue" evidence="1">
    <location>
        <position position="173"/>
    </location>
</feature>
<sequence>SGGKRCKSSHEQILLPRVILSATGGLYCLNITIVKSSVKAVPLNIFRLMANIENNYYDIVYERQMHKYSDSDSEEDNPWMETSSAIDRDIQGFPWANMSHNERDRNRKNRLKEYKNYQNLSWPRDQLDKECKHVDKMNTFYDFQFNTRLVQPTIVHFQGPLILNDSRKFDIRL</sequence>
<accession>A0A7J7M2N8</accession>
<dbReference type="AlphaFoldDB" id="A0A7J7M2N8"/>
<dbReference type="EMBL" id="JACGCM010001804">
    <property type="protein sequence ID" value="KAF6149112.1"/>
    <property type="molecule type" value="Genomic_DNA"/>
</dbReference>
<gene>
    <name evidence="1" type="ORF">GIB67_038895</name>
</gene>
<dbReference type="PANTHER" id="PTHR43991:SF12">
    <property type="entry name" value="WD REPEAT PROTEIN (AFU_ORTHOLOGUE AFUA_8G05640)"/>
    <property type="match status" value="1"/>
</dbReference>
<name>A0A7J7M2N8_9MAGN</name>
<protein>
    <submittedName>
        <fullName evidence="1">Uncharacterized protein</fullName>
    </submittedName>
</protein>
<dbReference type="Proteomes" id="UP000541444">
    <property type="component" value="Unassembled WGS sequence"/>
</dbReference>
<comment type="caution">
    <text evidence="1">The sequence shown here is derived from an EMBL/GenBank/DDBJ whole genome shotgun (WGS) entry which is preliminary data.</text>
</comment>
<proteinExistence type="predicted"/>
<keyword evidence="2" id="KW-1185">Reference proteome</keyword>
<dbReference type="PANTHER" id="PTHR43991">
    <property type="entry name" value="WD REPEAT PROTEIN (AFU_ORTHOLOGUE AFUA_8G05640)-RELATED"/>
    <property type="match status" value="1"/>
</dbReference>
<dbReference type="OrthoDB" id="785207at2759"/>
<reference evidence="1 2" key="1">
    <citation type="journal article" date="2020" name="IScience">
        <title>Genome Sequencing of the Endangered Kingdonia uniflora (Circaeasteraceae, Ranunculales) Reveals Potential Mechanisms of Evolutionary Specialization.</title>
        <authorList>
            <person name="Sun Y."/>
            <person name="Deng T."/>
            <person name="Zhang A."/>
            <person name="Moore M.J."/>
            <person name="Landis J.B."/>
            <person name="Lin N."/>
            <person name="Zhang H."/>
            <person name="Zhang X."/>
            <person name="Huang J."/>
            <person name="Zhang X."/>
            <person name="Sun H."/>
            <person name="Wang H."/>
        </authorList>
    </citation>
    <scope>NUCLEOTIDE SEQUENCE [LARGE SCALE GENOMIC DNA]</scope>
    <source>
        <strain evidence="1">TB1705</strain>
        <tissue evidence="1">Leaf</tissue>
    </source>
</reference>
<evidence type="ECO:0000313" key="2">
    <source>
        <dbReference type="Proteomes" id="UP000541444"/>
    </source>
</evidence>
<organism evidence="1 2">
    <name type="scientific">Kingdonia uniflora</name>
    <dbReference type="NCBI Taxonomy" id="39325"/>
    <lineage>
        <taxon>Eukaryota</taxon>
        <taxon>Viridiplantae</taxon>
        <taxon>Streptophyta</taxon>
        <taxon>Embryophyta</taxon>
        <taxon>Tracheophyta</taxon>
        <taxon>Spermatophyta</taxon>
        <taxon>Magnoliopsida</taxon>
        <taxon>Ranunculales</taxon>
        <taxon>Circaeasteraceae</taxon>
        <taxon>Kingdonia</taxon>
    </lineage>
</organism>
<evidence type="ECO:0000313" key="1">
    <source>
        <dbReference type="EMBL" id="KAF6149112.1"/>
    </source>
</evidence>